<evidence type="ECO:0000313" key="9">
    <source>
        <dbReference type="EMBL" id="QIN82530.1"/>
    </source>
</evidence>
<evidence type="ECO:0000256" key="8">
    <source>
        <dbReference type="SAM" id="Phobius"/>
    </source>
</evidence>
<dbReference type="GO" id="GO:0008324">
    <property type="term" value="F:monoatomic cation transmembrane transporter activity"/>
    <property type="evidence" value="ECO:0007669"/>
    <property type="project" value="InterPro"/>
</dbReference>
<keyword evidence="3" id="KW-1003">Cell membrane</keyword>
<reference evidence="9 10" key="1">
    <citation type="submission" date="2019-10" db="EMBL/GenBank/DDBJ databases">
        <title>Rubrobacter sp nov SCSIO 52090 isolated from a deep-sea sediment in the South China Sea.</title>
        <authorList>
            <person name="Chen R.W."/>
        </authorList>
    </citation>
    <scope>NUCLEOTIDE SEQUENCE [LARGE SCALE GENOMIC DNA]</scope>
    <source>
        <strain evidence="9 10">SCSIO 52909</strain>
    </source>
</reference>
<dbReference type="Proteomes" id="UP000501452">
    <property type="component" value="Chromosome"/>
</dbReference>
<keyword evidence="7 8" id="KW-0472">Membrane</keyword>
<feature type="transmembrane region" description="Helical" evidence="8">
    <location>
        <begin position="363"/>
        <end position="387"/>
    </location>
</feature>
<protein>
    <submittedName>
        <fullName evidence="9">Trk family potassium uptake protein</fullName>
    </submittedName>
</protein>
<evidence type="ECO:0000256" key="6">
    <source>
        <dbReference type="ARBA" id="ARBA00023065"/>
    </source>
</evidence>
<dbReference type="EMBL" id="CP045119">
    <property type="protein sequence ID" value="QIN82530.1"/>
    <property type="molecule type" value="Genomic_DNA"/>
</dbReference>
<evidence type="ECO:0000256" key="3">
    <source>
        <dbReference type="ARBA" id="ARBA00022475"/>
    </source>
</evidence>
<keyword evidence="5 8" id="KW-1133">Transmembrane helix</keyword>
<feature type="transmembrane region" description="Helical" evidence="8">
    <location>
        <begin position="91"/>
        <end position="115"/>
    </location>
</feature>
<evidence type="ECO:0000256" key="5">
    <source>
        <dbReference type="ARBA" id="ARBA00022989"/>
    </source>
</evidence>
<evidence type="ECO:0000256" key="7">
    <source>
        <dbReference type="ARBA" id="ARBA00023136"/>
    </source>
</evidence>
<evidence type="ECO:0000256" key="2">
    <source>
        <dbReference type="ARBA" id="ARBA00022448"/>
    </source>
</evidence>
<keyword evidence="2" id="KW-0813">Transport</keyword>
<keyword evidence="4 8" id="KW-0812">Transmembrane</keyword>
<dbReference type="PANTHER" id="PTHR32024">
    <property type="entry name" value="TRK SYSTEM POTASSIUM UPTAKE PROTEIN TRKG-RELATED"/>
    <property type="match status" value="1"/>
</dbReference>
<proteinExistence type="predicted"/>
<feature type="transmembrane region" description="Helical" evidence="8">
    <location>
        <begin position="208"/>
        <end position="232"/>
    </location>
</feature>
<feature type="transmembrane region" description="Helical" evidence="8">
    <location>
        <begin position="58"/>
        <end position="79"/>
    </location>
</feature>
<dbReference type="PANTHER" id="PTHR32024:SF1">
    <property type="entry name" value="KTR SYSTEM POTASSIUM UPTAKE PROTEIN B"/>
    <property type="match status" value="1"/>
</dbReference>
<gene>
    <name evidence="9" type="ORF">GBA63_07660</name>
</gene>
<feature type="transmembrane region" description="Helical" evidence="8">
    <location>
        <begin position="178"/>
        <end position="196"/>
    </location>
</feature>
<accession>A0A6G8Q7T7</accession>
<dbReference type="GO" id="GO:0005886">
    <property type="term" value="C:plasma membrane"/>
    <property type="evidence" value="ECO:0007669"/>
    <property type="project" value="UniProtKB-SubCell"/>
</dbReference>
<sequence length="462" mass="49085">MMPERPARVYCPGSDKEMGEKALSRWFSTPRLIVYGFLALMALGTALLKLPVSTQAGISWANAFFVSVSAGSVTGLSTVTIQTTFTTFGQVVMMVLVQLGGLGIMTVTTIAALLVGQRVGFRSLLAVREEMDNVDSLRNTLRLLGQIAAITFAVEIVGAVVLAAAFFRRGMGLGESAFQGLFHSIMAFCNAGFTILPGEGLVPYAGDWLVVGTLVVVITLGGLGFPVLVNLYRYTDERRLSVHAKLVLITSGVLIVVGVASVAFMEWTNPATLGGETVSTQAAMSVFQGVTPRTAGFATVDYAEMRDTTLFVQTLLMFIGTAPTSTGGGVKVTTVALVFLIVASQVRGQDKITLFWRELPRTLVAKALAVLALSTVLIVVGTLTIMISDGLELLPALFEITSAFGTTGLSLNVTPDLSGFGKMLVAVIMFLGRVGPITFVIAMTARQRPPKYTYPQEDIAIG</sequence>
<dbReference type="Pfam" id="PF02386">
    <property type="entry name" value="TrkH"/>
    <property type="match status" value="1"/>
</dbReference>
<evidence type="ECO:0000256" key="1">
    <source>
        <dbReference type="ARBA" id="ARBA00004651"/>
    </source>
</evidence>
<evidence type="ECO:0000256" key="4">
    <source>
        <dbReference type="ARBA" id="ARBA00022692"/>
    </source>
</evidence>
<organism evidence="9 10">
    <name type="scientific">Rubrobacter tropicus</name>
    <dbReference type="NCBI Taxonomy" id="2653851"/>
    <lineage>
        <taxon>Bacteria</taxon>
        <taxon>Bacillati</taxon>
        <taxon>Actinomycetota</taxon>
        <taxon>Rubrobacteria</taxon>
        <taxon>Rubrobacterales</taxon>
        <taxon>Rubrobacteraceae</taxon>
        <taxon>Rubrobacter</taxon>
    </lineage>
</organism>
<feature type="transmembrane region" description="Helical" evidence="8">
    <location>
        <begin position="423"/>
        <end position="445"/>
    </location>
</feature>
<feature type="transmembrane region" description="Helical" evidence="8">
    <location>
        <begin position="244"/>
        <end position="265"/>
    </location>
</feature>
<name>A0A6G8Q7T7_9ACTN</name>
<dbReference type="InterPro" id="IPR003445">
    <property type="entry name" value="Cat_transpt"/>
</dbReference>
<evidence type="ECO:0000313" key="10">
    <source>
        <dbReference type="Proteomes" id="UP000501452"/>
    </source>
</evidence>
<keyword evidence="6" id="KW-0406">Ion transport</keyword>
<feature type="transmembrane region" description="Helical" evidence="8">
    <location>
        <begin position="32"/>
        <end position="52"/>
    </location>
</feature>
<dbReference type="GO" id="GO:0030001">
    <property type="term" value="P:metal ion transport"/>
    <property type="evidence" value="ECO:0007669"/>
    <property type="project" value="UniProtKB-ARBA"/>
</dbReference>
<comment type="subcellular location">
    <subcellularLocation>
        <location evidence="1">Cell membrane</location>
        <topology evidence="1">Multi-pass membrane protein</topology>
    </subcellularLocation>
</comment>
<dbReference type="KEGG" id="rub:GBA63_07660"/>
<keyword evidence="10" id="KW-1185">Reference proteome</keyword>
<dbReference type="AlphaFoldDB" id="A0A6G8Q7T7"/>
<feature type="transmembrane region" description="Helical" evidence="8">
    <location>
        <begin position="315"/>
        <end position="342"/>
    </location>
</feature>
<feature type="transmembrane region" description="Helical" evidence="8">
    <location>
        <begin position="143"/>
        <end position="166"/>
    </location>
</feature>